<reference evidence="7" key="1">
    <citation type="submission" date="2020-08" db="EMBL/GenBank/DDBJ databases">
        <title>Multicomponent nature underlies the extraordinary mechanical properties of spider dragline silk.</title>
        <authorList>
            <person name="Kono N."/>
            <person name="Nakamura H."/>
            <person name="Mori M."/>
            <person name="Yoshida Y."/>
            <person name="Ohtoshi R."/>
            <person name="Malay A.D."/>
            <person name="Moran D.A.P."/>
            <person name="Tomita M."/>
            <person name="Numata K."/>
            <person name="Arakawa K."/>
        </authorList>
    </citation>
    <scope>NUCLEOTIDE SEQUENCE</scope>
</reference>
<name>A0A8X7CH92_9ARAC</name>
<dbReference type="SUPFAM" id="SSF54980">
    <property type="entry name" value="EF-G C-terminal domain-like"/>
    <property type="match status" value="1"/>
</dbReference>
<evidence type="ECO:0000256" key="2">
    <source>
        <dbReference type="ARBA" id="ARBA00022741"/>
    </source>
</evidence>
<dbReference type="GO" id="GO:0003924">
    <property type="term" value="F:GTPase activity"/>
    <property type="evidence" value="ECO:0007669"/>
    <property type="project" value="TreeGrafter"/>
</dbReference>
<keyword evidence="5" id="KW-0342">GTP-binding</keyword>
<evidence type="ECO:0000313" key="8">
    <source>
        <dbReference type="Proteomes" id="UP000886998"/>
    </source>
</evidence>
<dbReference type="GO" id="GO:1990904">
    <property type="term" value="C:ribonucleoprotein complex"/>
    <property type="evidence" value="ECO:0007669"/>
    <property type="project" value="TreeGrafter"/>
</dbReference>
<evidence type="ECO:0000256" key="3">
    <source>
        <dbReference type="ARBA" id="ARBA00022768"/>
    </source>
</evidence>
<gene>
    <name evidence="7" type="primary">EF2</name>
    <name evidence="7" type="ORF">TNIN_47181</name>
</gene>
<evidence type="ECO:0000256" key="5">
    <source>
        <dbReference type="ARBA" id="ARBA00023134"/>
    </source>
</evidence>
<keyword evidence="8" id="KW-1185">Reference proteome</keyword>
<dbReference type="Proteomes" id="UP000886998">
    <property type="component" value="Unassembled WGS sequence"/>
</dbReference>
<keyword evidence="2" id="KW-0547">Nucleotide-binding</keyword>
<dbReference type="GO" id="GO:0003746">
    <property type="term" value="F:translation elongation factor activity"/>
    <property type="evidence" value="ECO:0007669"/>
    <property type="project" value="UniProtKB-KW"/>
</dbReference>
<sequence length="121" mass="13591">MPINLSPDGFEINIKPDIPKIYQSKVKTIIPNYVPRKKDDLHEKKSQGNVTANSVVRVAVEPEHPSGFHKFVDDLKYLAKSDPMIQCIIEESGEYIIAGAEGLHLDICLKDLEENRACAFL</sequence>
<dbReference type="AlphaFoldDB" id="A0A8X7CH92"/>
<dbReference type="GO" id="GO:0005829">
    <property type="term" value="C:cytosol"/>
    <property type="evidence" value="ECO:0007669"/>
    <property type="project" value="TreeGrafter"/>
</dbReference>
<keyword evidence="1" id="KW-0963">Cytoplasm</keyword>
<accession>A0A8X7CH92</accession>
<evidence type="ECO:0000256" key="1">
    <source>
        <dbReference type="ARBA" id="ARBA00022490"/>
    </source>
</evidence>
<comment type="caution">
    <text evidence="7">The sequence shown here is derived from an EMBL/GenBank/DDBJ whole genome shotgun (WGS) entry which is preliminary data.</text>
</comment>
<dbReference type="PANTHER" id="PTHR42908:SF10">
    <property type="entry name" value="EUKARYOTIC TRANSLATION ELONGATION FACTOR 2"/>
    <property type="match status" value="1"/>
</dbReference>
<dbReference type="Pfam" id="PF14492">
    <property type="entry name" value="EFG_III"/>
    <property type="match status" value="1"/>
</dbReference>
<evidence type="ECO:0000313" key="7">
    <source>
        <dbReference type="EMBL" id="GFY66711.1"/>
    </source>
</evidence>
<dbReference type="Gene3D" id="3.30.70.870">
    <property type="entry name" value="Elongation Factor G (Translational Gtpase), domain 3"/>
    <property type="match status" value="1"/>
</dbReference>
<feature type="domain" description="Elongation Factor G" evidence="6">
    <location>
        <begin position="53"/>
        <end position="115"/>
    </location>
</feature>
<dbReference type="GO" id="GO:0043022">
    <property type="term" value="F:ribosome binding"/>
    <property type="evidence" value="ECO:0007669"/>
    <property type="project" value="TreeGrafter"/>
</dbReference>
<organism evidence="7 8">
    <name type="scientific">Trichonephila inaurata madagascariensis</name>
    <dbReference type="NCBI Taxonomy" id="2747483"/>
    <lineage>
        <taxon>Eukaryota</taxon>
        <taxon>Metazoa</taxon>
        <taxon>Ecdysozoa</taxon>
        <taxon>Arthropoda</taxon>
        <taxon>Chelicerata</taxon>
        <taxon>Arachnida</taxon>
        <taxon>Araneae</taxon>
        <taxon>Araneomorphae</taxon>
        <taxon>Entelegynae</taxon>
        <taxon>Araneoidea</taxon>
        <taxon>Nephilidae</taxon>
        <taxon>Trichonephila</taxon>
        <taxon>Trichonephila inaurata</taxon>
    </lineage>
</organism>
<evidence type="ECO:0000256" key="4">
    <source>
        <dbReference type="ARBA" id="ARBA00022917"/>
    </source>
</evidence>
<proteinExistence type="predicted"/>
<dbReference type="FunFam" id="3.30.70.870:FF:000002">
    <property type="entry name" value="Translation elongation factor 2"/>
    <property type="match status" value="1"/>
</dbReference>
<dbReference type="EMBL" id="BMAV01016214">
    <property type="protein sequence ID" value="GFY66711.1"/>
    <property type="molecule type" value="Genomic_DNA"/>
</dbReference>
<dbReference type="OrthoDB" id="364892at2759"/>
<dbReference type="InterPro" id="IPR035647">
    <property type="entry name" value="EFG_III/V"/>
</dbReference>
<protein>
    <submittedName>
        <fullName evidence="7">Elongation factor 2</fullName>
    </submittedName>
</protein>
<dbReference type="InterPro" id="IPR041095">
    <property type="entry name" value="EFG_II"/>
</dbReference>
<keyword evidence="3 7" id="KW-0251">Elongation factor</keyword>
<dbReference type="GO" id="GO:0005525">
    <property type="term" value="F:GTP binding"/>
    <property type="evidence" value="ECO:0007669"/>
    <property type="project" value="UniProtKB-KW"/>
</dbReference>
<dbReference type="PANTHER" id="PTHR42908">
    <property type="entry name" value="TRANSLATION ELONGATION FACTOR-RELATED"/>
    <property type="match status" value="1"/>
</dbReference>
<evidence type="ECO:0000259" key="6">
    <source>
        <dbReference type="Pfam" id="PF14492"/>
    </source>
</evidence>
<keyword evidence="4" id="KW-0648">Protein biosynthesis</keyword>